<reference evidence="3" key="2">
    <citation type="submission" date="2020-09" db="EMBL/GenBank/DDBJ databases">
        <authorList>
            <person name="Sun Q."/>
            <person name="Zhou Y."/>
        </authorList>
    </citation>
    <scope>NUCLEOTIDE SEQUENCE</scope>
    <source>
        <strain evidence="3">CGMCC 1.12426</strain>
    </source>
</reference>
<dbReference type="Proteomes" id="UP000605148">
    <property type="component" value="Unassembled WGS sequence"/>
</dbReference>
<dbReference type="OrthoDB" id="793407at2"/>
<evidence type="ECO:0000313" key="4">
    <source>
        <dbReference type="Proteomes" id="UP000605148"/>
    </source>
</evidence>
<comment type="caution">
    <text evidence="3">The sequence shown here is derived from an EMBL/GenBank/DDBJ whole genome shotgun (WGS) entry which is preliminary data.</text>
</comment>
<sequence length="159" mass="17703">MLNDICQFECFLPTSREKAFQLVVDHPEKWWISPFLEEGGQAVIASAVGIEPHPGGVCYEMDPAGRRRIWGTVLSIEPPLYIRIAWQVSPNRVPIGDPAASSRVMMEFRASGSSARLVVTHSEFVRHGEGADGYRSFMGEPMGWPKLLANLSHAARERP</sequence>
<evidence type="ECO:0000259" key="2">
    <source>
        <dbReference type="Pfam" id="PF08327"/>
    </source>
</evidence>
<organism evidence="3 4">
    <name type="scientific">Roseibium aquae</name>
    <dbReference type="NCBI Taxonomy" id="1323746"/>
    <lineage>
        <taxon>Bacteria</taxon>
        <taxon>Pseudomonadati</taxon>
        <taxon>Pseudomonadota</taxon>
        <taxon>Alphaproteobacteria</taxon>
        <taxon>Hyphomicrobiales</taxon>
        <taxon>Stappiaceae</taxon>
        <taxon>Roseibium</taxon>
    </lineage>
</organism>
<gene>
    <name evidence="3" type="ORF">GCM10011316_24240</name>
</gene>
<evidence type="ECO:0000313" key="3">
    <source>
        <dbReference type="EMBL" id="GGB51378.1"/>
    </source>
</evidence>
<evidence type="ECO:0000256" key="1">
    <source>
        <dbReference type="ARBA" id="ARBA00006817"/>
    </source>
</evidence>
<feature type="domain" description="Activator of Hsp90 ATPase homologue 1/2-like C-terminal" evidence="2">
    <location>
        <begin position="28"/>
        <end position="153"/>
    </location>
</feature>
<comment type="similarity">
    <text evidence="1">Belongs to the AHA1 family.</text>
</comment>
<dbReference type="SUPFAM" id="SSF55961">
    <property type="entry name" value="Bet v1-like"/>
    <property type="match status" value="1"/>
</dbReference>
<dbReference type="Pfam" id="PF08327">
    <property type="entry name" value="AHSA1"/>
    <property type="match status" value="1"/>
</dbReference>
<protein>
    <recommendedName>
        <fullName evidence="2">Activator of Hsp90 ATPase homologue 1/2-like C-terminal domain-containing protein</fullName>
    </recommendedName>
</protein>
<dbReference type="AlphaFoldDB" id="A0A916TN16"/>
<dbReference type="EMBL" id="BMFA01000007">
    <property type="protein sequence ID" value="GGB51378.1"/>
    <property type="molecule type" value="Genomic_DNA"/>
</dbReference>
<proteinExistence type="inferred from homology"/>
<name>A0A916TN16_9HYPH</name>
<keyword evidence="4" id="KW-1185">Reference proteome</keyword>
<dbReference type="InterPro" id="IPR023393">
    <property type="entry name" value="START-like_dom_sf"/>
</dbReference>
<dbReference type="InterPro" id="IPR013538">
    <property type="entry name" value="ASHA1/2-like_C"/>
</dbReference>
<dbReference type="RefSeq" id="WP_150496682.1">
    <property type="nucleotide sequence ID" value="NZ_BMFA01000007.1"/>
</dbReference>
<accession>A0A916TN16</accession>
<dbReference type="Gene3D" id="3.30.530.20">
    <property type="match status" value="1"/>
</dbReference>
<reference evidence="3" key="1">
    <citation type="journal article" date="2014" name="Int. J. Syst. Evol. Microbiol.">
        <title>Complete genome sequence of Corynebacterium casei LMG S-19264T (=DSM 44701T), isolated from a smear-ripened cheese.</title>
        <authorList>
            <consortium name="US DOE Joint Genome Institute (JGI-PGF)"/>
            <person name="Walter F."/>
            <person name="Albersmeier A."/>
            <person name="Kalinowski J."/>
            <person name="Ruckert C."/>
        </authorList>
    </citation>
    <scope>NUCLEOTIDE SEQUENCE</scope>
    <source>
        <strain evidence="3">CGMCC 1.12426</strain>
    </source>
</reference>